<comment type="caution">
    <text evidence="2">The sequence shown here is derived from an EMBL/GenBank/DDBJ whole genome shotgun (WGS) entry which is preliminary data.</text>
</comment>
<name>A0A329LVT3_9MYCO</name>
<dbReference type="OrthoDB" id="4752889at2"/>
<evidence type="ECO:0000256" key="1">
    <source>
        <dbReference type="SAM" id="Phobius"/>
    </source>
</evidence>
<accession>A0A329LVT3</accession>
<dbReference type="Proteomes" id="UP000250915">
    <property type="component" value="Unassembled WGS sequence"/>
</dbReference>
<sequence length="164" mass="17003">MGNSTSARARRLAPRPSRWQAIAISVIAAVAVGALIIALTRSTSSQHPANSATATHTTAESLAAQQRLCETYNVAARSVQVDTNGSDKAFARIALTNSAVLLFTASNDPALDEQHRNAAQALATAYLMDTAKSSEGAATEAEFQVAVAEVNTKDAAMKRACGGS</sequence>
<proteinExistence type="predicted"/>
<organism evidence="2 3">
    <name type="scientific">Mycobacterium colombiense</name>
    <dbReference type="NCBI Taxonomy" id="339268"/>
    <lineage>
        <taxon>Bacteria</taxon>
        <taxon>Bacillati</taxon>
        <taxon>Actinomycetota</taxon>
        <taxon>Actinomycetes</taxon>
        <taxon>Mycobacteriales</taxon>
        <taxon>Mycobacteriaceae</taxon>
        <taxon>Mycobacterium</taxon>
        <taxon>Mycobacterium avium complex (MAC)</taxon>
    </lineage>
</organism>
<keyword evidence="1" id="KW-0472">Membrane</keyword>
<reference evidence="2 3" key="1">
    <citation type="submission" date="2018-06" db="EMBL/GenBank/DDBJ databases">
        <title>NTM in soil in Japan.</title>
        <authorList>
            <person name="Ohya K."/>
        </authorList>
    </citation>
    <scope>NUCLEOTIDE SEQUENCE [LARGE SCALE GENOMIC DNA]</scope>
    <source>
        <strain evidence="2 3">GF28</strain>
    </source>
</reference>
<gene>
    <name evidence="2" type="ORF">DQP57_10375</name>
</gene>
<protein>
    <submittedName>
        <fullName evidence="2">Uncharacterized protein</fullName>
    </submittedName>
</protein>
<evidence type="ECO:0000313" key="2">
    <source>
        <dbReference type="EMBL" id="RAV12125.1"/>
    </source>
</evidence>
<dbReference type="AlphaFoldDB" id="A0A329LVT3"/>
<keyword evidence="1" id="KW-0812">Transmembrane</keyword>
<feature type="transmembrane region" description="Helical" evidence="1">
    <location>
        <begin position="21"/>
        <end position="40"/>
    </location>
</feature>
<dbReference type="EMBL" id="QMEV01000016">
    <property type="protein sequence ID" value="RAV12125.1"/>
    <property type="molecule type" value="Genomic_DNA"/>
</dbReference>
<evidence type="ECO:0000313" key="3">
    <source>
        <dbReference type="Proteomes" id="UP000250915"/>
    </source>
</evidence>
<keyword evidence="1" id="KW-1133">Transmembrane helix</keyword>